<keyword evidence="4" id="KW-0234">DNA repair</keyword>
<dbReference type="Pfam" id="PF15630">
    <property type="entry name" value="CENP-S"/>
    <property type="match status" value="1"/>
</dbReference>
<dbReference type="GO" id="GO:0046982">
    <property type="term" value="F:protein heterodimerization activity"/>
    <property type="evidence" value="ECO:0007669"/>
    <property type="project" value="InterPro"/>
</dbReference>
<dbReference type="GO" id="GO:0031297">
    <property type="term" value="P:replication fork processing"/>
    <property type="evidence" value="ECO:0007669"/>
    <property type="project" value="TreeGrafter"/>
</dbReference>
<organism evidence="6 7">
    <name type="scientific">Porphyridium purpureum</name>
    <name type="common">Red alga</name>
    <name type="synonym">Porphyridium cruentum</name>
    <dbReference type="NCBI Taxonomy" id="35688"/>
    <lineage>
        <taxon>Eukaryota</taxon>
        <taxon>Rhodophyta</taxon>
        <taxon>Bangiophyceae</taxon>
        <taxon>Porphyridiales</taxon>
        <taxon>Porphyridiaceae</taxon>
        <taxon>Porphyridium</taxon>
    </lineage>
</organism>
<protein>
    <submittedName>
        <fullName evidence="6">Centromere protein S</fullName>
    </submittedName>
</protein>
<dbReference type="Gene3D" id="1.10.20.10">
    <property type="entry name" value="Histone, subunit A"/>
    <property type="match status" value="1"/>
</dbReference>
<keyword evidence="3" id="KW-0238">DNA-binding</keyword>
<gene>
    <name evidence="6" type="ORF">FVE85_5745</name>
</gene>
<evidence type="ECO:0000256" key="5">
    <source>
        <dbReference type="SAM" id="MobiDB-lite"/>
    </source>
</evidence>
<accession>A0A5J4Z4F5</accession>
<comment type="similarity">
    <text evidence="1">Belongs to the TAF9 family. CENP-S/MHF1 subfamily.</text>
</comment>
<sequence length="120" mass="12790">MNAGASGDGARPGQAPAQGQAQHDPPDETLVHALVGVHCVVESLAQSKDDLLPVGDDAQLVLARLLVTYAAQLVARDLHAFSAHARRRSVSTDDVLLLARRNPKLQQELEDALQRAKETG</sequence>
<dbReference type="SUPFAM" id="SSF47113">
    <property type="entry name" value="Histone-fold"/>
    <property type="match status" value="1"/>
</dbReference>
<evidence type="ECO:0000256" key="2">
    <source>
        <dbReference type="ARBA" id="ARBA00022763"/>
    </source>
</evidence>
<keyword evidence="7" id="KW-1185">Reference proteome</keyword>
<dbReference type="Proteomes" id="UP000324585">
    <property type="component" value="Unassembled WGS sequence"/>
</dbReference>
<proteinExistence type="inferred from homology"/>
<name>A0A5J4Z4F5_PORPP</name>
<dbReference type="CDD" id="cd22919">
    <property type="entry name" value="HFD_CENP-S"/>
    <property type="match status" value="1"/>
</dbReference>
<feature type="compositionally biased region" description="Low complexity" evidence="5">
    <location>
        <begin position="8"/>
        <end position="23"/>
    </location>
</feature>
<evidence type="ECO:0000313" key="6">
    <source>
        <dbReference type="EMBL" id="KAA8498160.1"/>
    </source>
</evidence>
<dbReference type="GO" id="GO:0003677">
    <property type="term" value="F:DNA binding"/>
    <property type="evidence" value="ECO:0007669"/>
    <property type="project" value="UniProtKB-KW"/>
</dbReference>
<evidence type="ECO:0000256" key="1">
    <source>
        <dbReference type="ARBA" id="ARBA00006612"/>
    </source>
</evidence>
<dbReference type="InterPro" id="IPR009072">
    <property type="entry name" value="Histone-fold"/>
</dbReference>
<evidence type="ECO:0000256" key="4">
    <source>
        <dbReference type="ARBA" id="ARBA00023204"/>
    </source>
</evidence>
<dbReference type="PANTHER" id="PTHR22980">
    <property type="entry name" value="CORTISTATIN"/>
    <property type="match status" value="1"/>
</dbReference>
<dbReference type="OrthoDB" id="1872155at2759"/>
<dbReference type="AlphaFoldDB" id="A0A5J4Z4F5"/>
<feature type="region of interest" description="Disordered" evidence="5">
    <location>
        <begin position="1"/>
        <end position="27"/>
    </location>
</feature>
<keyword evidence="2" id="KW-0227">DNA damage</keyword>
<dbReference type="InterPro" id="IPR029003">
    <property type="entry name" value="CENP-S/Mhf1"/>
</dbReference>
<dbReference type="PANTHER" id="PTHR22980:SF0">
    <property type="entry name" value="CENTROMERE PROTEIN S"/>
    <property type="match status" value="1"/>
</dbReference>
<dbReference type="GO" id="GO:0003682">
    <property type="term" value="F:chromatin binding"/>
    <property type="evidence" value="ECO:0007669"/>
    <property type="project" value="TreeGrafter"/>
</dbReference>
<dbReference type="GO" id="GO:0000712">
    <property type="term" value="P:resolution of meiotic recombination intermediates"/>
    <property type="evidence" value="ECO:0007669"/>
    <property type="project" value="TreeGrafter"/>
</dbReference>
<dbReference type="EMBL" id="VRMN01000001">
    <property type="protein sequence ID" value="KAA8498160.1"/>
    <property type="molecule type" value="Genomic_DNA"/>
</dbReference>
<dbReference type="GO" id="GO:0071821">
    <property type="term" value="C:FANCM-MHF complex"/>
    <property type="evidence" value="ECO:0007669"/>
    <property type="project" value="InterPro"/>
</dbReference>
<dbReference type="GO" id="GO:0006281">
    <property type="term" value="P:DNA repair"/>
    <property type="evidence" value="ECO:0007669"/>
    <property type="project" value="UniProtKB-KW"/>
</dbReference>
<comment type="caution">
    <text evidence="6">The sequence shown here is derived from an EMBL/GenBank/DDBJ whole genome shotgun (WGS) entry which is preliminary data.</text>
</comment>
<evidence type="ECO:0000313" key="7">
    <source>
        <dbReference type="Proteomes" id="UP000324585"/>
    </source>
</evidence>
<reference evidence="7" key="1">
    <citation type="journal article" date="2019" name="Nat. Commun.">
        <title>Expansion of phycobilisome linker gene families in mesophilic red algae.</title>
        <authorList>
            <person name="Lee J."/>
            <person name="Kim D."/>
            <person name="Bhattacharya D."/>
            <person name="Yoon H.S."/>
        </authorList>
    </citation>
    <scope>NUCLEOTIDE SEQUENCE [LARGE SCALE GENOMIC DNA]</scope>
    <source>
        <strain evidence="7">CCMP 1328</strain>
    </source>
</reference>
<evidence type="ECO:0000256" key="3">
    <source>
        <dbReference type="ARBA" id="ARBA00023125"/>
    </source>
</evidence>